<reference evidence="1 2" key="1">
    <citation type="submission" date="2013-01" db="EMBL/GenBank/DDBJ databases">
        <authorList>
            <person name="Harkins D.M."/>
            <person name="Durkin A.S."/>
            <person name="Brinkac L.M."/>
            <person name="Haft D.H."/>
            <person name="Selengut J.D."/>
            <person name="Sanka R."/>
            <person name="DePew J."/>
            <person name="Purushe J."/>
            <person name="Hospenthal D.R."/>
            <person name="Murray C.K."/>
            <person name="Pimentel G."/>
            <person name="Wasfy M."/>
            <person name="Vinetz J.M."/>
            <person name="Sutton G.G."/>
            <person name="Nierman W.C."/>
            <person name="Fouts D.E."/>
        </authorList>
    </citation>
    <scope>NUCLEOTIDE SEQUENCE [LARGE SCALE GENOMIC DNA]</scope>
    <source>
        <strain evidence="1 2">2006001855</strain>
    </source>
</reference>
<organism evidence="1 2">
    <name type="scientific">Leptospira weilii str. 2006001855</name>
    <dbReference type="NCBI Taxonomy" id="996804"/>
    <lineage>
        <taxon>Bacteria</taxon>
        <taxon>Pseudomonadati</taxon>
        <taxon>Spirochaetota</taxon>
        <taxon>Spirochaetia</taxon>
        <taxon>Leptospirales</taxon>
        <taxon>Leptospiraceae</taxon>
        <taxon>Leptospira</taxon>
    </lineage>
</organism>
<comment type="caution">
    <text evidence="1">The sequence shown here is derived from an EMBL/GenBank/DDBJ whole genome shotgun (WGS) entry which is preliminary data.</text>
</comment>
<evidence type="ECO:0000313" key="1">
    <source>
        <dbReference type="EMBL" id="EMM74007.1"/>
    </source>
</evidence>
<sequence>MKKILFLAFVVGLIANCYSIDKTKVGGKDVITATQLNPVFLPLGERP</sequence>
<dbReference type="EMBL" id="AFJM02000022">
    <property type="protein sequence ID" value="EMM74007.1"/>
    <property type="molecule type" value="Genomic_DNA"/>
</dbReference>
<name>M6FS47_9LEPT</name>
<accession>M6FS47</accession>
<evidence type="ECO:0000313" key="2">
    <source>
        <dbReference type="Proteomes" id="UP000012101"/>
    </source>
</evidence>
<proteinExistence type="predicted"/>
<dbReference type="AlphaFoldDB" id="M6FS47"/>
<gene>
    <name evidence="1" type="ORF">LEP1GSC038_2268</name>
</gene>
<protein>
    <submittedName>
        <fullName evidence="1">Uncharacterized protein</fullName>
    </submittedName>
</protein>
<dbReference type="Proteomes" id="UP000012101">
    <property type="component" value="Unassembled WGS sequence"/>
</dbReference>